<evidence type="ECO:0000256" key="6">
    <source>
        <dbReference type="SAM" id="MobiDB-lite"/>
    </source>
</evidence>
<evidence type="ECO:0000256" key="7">
    <source>
        <dbReference type="SAM" id="Phobius"/>
    </source>
</evidence>
<evidence type="ECO:0000256" key="3">
    <source>
        <dbReference type="ARBA" id="ARBA00022692"/>
    </source>
</evidence>
<feature type="compositionally biased region" description="Basic residues" evidence="6">
    <location>
        <begin position="312"/>
        <end position="323"/>
    </location>
</feature>
<dbReference type="GO" id="GO:0005886">
    <property type="term" value="C:plasma membrane"/>
    <property type="evidence" value="ECO:0007669"/>
    <property type="project" value="UniProtKB-SubCell"/>
</dbReference>
<feature type="region of interest" description="Disordered" evidence="6">
    <location>
        <begin position="304"/>
        <end position="323"/>
    </location>
</feature>
<proteinExistence type="predicted"/>
<feature type="transmembrane region" description="Helical" evidence="7">
    <location>
        <begin position="251"/>
        <end position="271"/>
    </location>
</feature>
<dbReference type="EMBL" id="QFYR01000003">
    <property type="protein sequence ID" value="RAK52417.1"/>
    <property type="molecule type" value="Genomic_DNA"/>
</dbReference>
<dbReference type="PANTHER" id="PTHR30213:SF0">
    <property type="entry name" value="UPF0761 MEMBRANE PROTEIN YIHY"/>
    <property type="match status" value="1"/>
</dbReference>
<evidence type="ECO:0000256" key="4">
    <source>
        <dbReference type="ARBA" id="ARBA00022989"/>
    </source>
</evidence>
<dbReference type="InterPro" id="IPR017039">
    <property type="entry name" value="Virul_fac_BrkB"/>
</dbReference>
<accession>A0A328AD36</accession>
<feature type="transmembrane region" description="Helical" evidence="7">
    <location>
        <begin position="152"/>
        <end position="175"/>
    </location>
</feature>
<keyword evidence="3 7" id="KW-0812">Transmembrane</keyword>
<dbReference type="PIRSF" id="PIRSF035875">
    <property type="entry name" value="RNase_BN"/>
    <property type="match status" value="1"/>
</dbReference>
<sequence>MRFRPRTERLREVDWDPLHWLRIGLQILGRSLTRLWGRDVMLYTGGASFFVMLAIFPALAILIAVYSLVADPARATLEGEALARLMPVGAREIFRNELLRLAETPYRALSTQSGLAAVIGMYAAHRGFKALLAGLSFIHDEDEPRGFLGFNLMALGVLIATFAGLALVSTAFFSLRVMGEAFNLRPLRGASWLYSEWTWASASMVLGLACIYRFAMSSRPVIWRASLIGGMAGALLCLSASWAIAFYVQQIAHLGATYGSIATVVIFLIWLSWNVNAIFFGGALATEVELALGYLPVRSSFRRTSRAGPRSAGRRPRVSSPRR</sequence>
<evidence type="ECO:0000313" key="9">
    <source>
        <dbReference type="Proteomes" id="UP000249725"/>
    </source>
</evidence>
<keyword evidence="5 7" id="KW-0472">Membrane</keyword>
<keyword evidence="9" id="KW-1185">Reference proteome</keyword>
<evidence type="ECO:0000256" key="5">
    <source>
        <dbReference type="ARBA" id="ARBA00023136"/>
    </source>
</evidence>
<dbReference type="Pfam" id="PF03631">
    <property type="entry name" value="Virul_fac_BrkB"/>
    <property type="match status" value="1"/>
</dbReference>
<feature type="transmembrane region" description="Helical" evidence="7">
    <location>
        <begin position="221"/>
        <end position="244"/>
    </location>
</feature>
<feature type="transmembrane region" description="Helical" evidence="7">
    <location>
        <begin position="40"/>
        <end position="69"/>
    </location>
</feature>
<gene>
    <name evidence="8" type="ORF">DJ018_13040</name>
</gene>
<dbReference type="OrthoDB" id="9781030at2"/>
<keyword evidence="4 7" id="KW-1133">Transmembrane helix</keyword>
<reference evidence="9" key="1">
    <citation type="submission" date="2018-05" db="EMBL/GenBank/DDBJ databases">
        <authorList>
            <person name="Li X."/>
        </authorList>
    </citation>
    <scope>NUCLEOTIDE SEQUENCE [LARGE SCALE GENOMIC DNA]</scope>
    <source>
        <strain evidence="9">YIM 73061</strain>
    </source>
</reference>
<comment type="caution">
    <text evidence="8">The sequence shown here is derived from an EMBL/GenBank/DDBJ whole genome shotgun (WGS) entry which is preliminary data.</text>
</comment>
<organism evidence="8 9">
    <name type="scientific">Phenylobacterium deserti</name>
    <dbReference type="NCBI Taxonomy" id="1914756"/>
    <lineage>
        <taxon>Bacteria</taxon>
        <taxon>Pseudomonadati</taxon>
        <taxon>Pseudomonadota</taxon>
        <taxon>Alphaproteobacteria</taxon>
        <taxon>Caulobacterales</taxon>
        <taxon>Caulobacteraceae</taxon>
        <taxon>Phenylobacterium</taxon>
    </lineage>
</organism>
<comment type="subcellular location">
    <subcellularLocation>
        <location evidence="1">Cell membrane</location>
        <topology evidence="1">Multi-pass membrane protein</topology>
    </subcellularLocation>
</comment>
<feature type="transmembrane region" description="Helical" evidence="7">
    <location>
        <begin position="196"/>
        <end position="215"/>
    </location>
</feature>
<evidence type="ECO:0000256" key="1">
    <source>
        <dbReference type="ARBA" id="ARBA00004651"/>
    </source>
</evidence>
<feature type="transmembrane region" description="Helical" evidence="7">
    <location>
        <begin position="277"/>
        <end position="297"/>
    </location>
</feature>
<dbReference type="AlphaFoldDB" id="A0A328AD36"/>
<name>A0A328AD36_9CAUL</name>
<evidence type="ECO:0000256" key="2">
    <source>
        <dbReference type="ARBA" id="ARBA00022475"/>
    </source>
</evidence>
<dbReference type="PANTHER" id="PTHR30213">
    <property type="entry name" value="INNER MEMBRANE PROTEIN YHJD"/>
    <property type="match status" value="1"/>
</dbReference>
<keyword evidence="2" id="KW-1003">Cell membrane</keyword>
<evidence type="ECO:0000313" key="8">
    <source>
        <dbReference type="EMBL" id="RAK52417.1"/>
    </source>
</evidence>
<dbReference type="Proteomes" id="UP000249725">
    <property type="component" value="Unassembled WGS sequence"/>
</dbReference>
<protein>
    <submittedName>
        <fullName evidence="8">YihY/virulence factor BrkB family protein</fullName>
    </submittedName>
</protein>